<dbReference type="Pfam" id="PF06114">
    <property type="entry name" value="Peptidase_M78"/>
    <property type="match status" value="1"/>
</dbReference>
<dbReference type="RefSeq" id="WP_184582382.1">
    <property type="nucleotide sequence ID" value="NZ_JACHJT010000001.1"/>
</dbReference>
<feature type="domain" description="IrrE N-terminal-like" evidence="1">
    <location>
        <begin position="23"/>
        <end position="114"/>
    </location>
</feature>
<evidence type="ECO:0000313" key="3">
    <source>
        <dbReference type="Proteomes" id="UP000523007"/>
    </source>
</evidence>
<dbReference type="InterPro" id="IPR010359">
    <property type="entry name" value="IrrE_HExxH"/>
</dbReference>
<dbReference type="Proteomes" id="UP000523007">
    <property type="component" value="Unassembled WGS sequence"/>
</dbReference>
<dbReference type="EMBL" id="JACHJT010000001">
    <property type="protein sequence ID" value="MBB4934372.1"/>
    <property type="molecule type" value="Genomic_DNA"/>
</dbReference>
<evidence type="ECO:0000313" key="2">
    <source>
        <dbReference type="EMBL" id="MBB4934372.1"/>
    </source>
</evidence>
<accession>A0A7W7RM94</accession>
<organism evidence="2 3">
    <name type="scientific">Lipingzhangella halophila</name>
    <dbReference type="NCBI Taxonomy" id="1783352"/>
    <lineage>
        <taxon>Bacteria</taxon>
        <taxon>Bacillati</taxon>
        <taxon>Actinomycetota</taxon>
        <taxon>Actinomycetes</taxon>
        <taxon>Streptosporangiales</taxon>
        <taxon>Nocardiopsidaceae</taxon>
        <taxon>Lipingzhangella</taxon>
    </lineage>
</organism>
<protein>
    <recommendedName>
        <fullName evidence="1">IrrE N-terminal-like domain-containing protein</fullName>
    </recommendedName>
</protein>
<reference evidence="2 3" key="1">
    <citation type="submission" date="2020-08" db="EMBL/GenBank/DDBJ databases">
        <title>Sequencing the genomes of 1000 actinobacteria strains.</title>
        <authorList>
            <person name="Klenk H.-P."/>
        </authorList>
    </citation>
    <scope>NUCLEOTIDE SEQUENCE [LARGE SCALE GENOMIC DNA]</scope>
    <source>
        <strain evidence="2 3">DSM 102030</strain>
    </source>
</reference>
<dbReference type="Gene3D" id="1.10.10.2910">
    <property type="match status" value="1"/>
</dbReference>
<gene>
    <name evidence="2" type="ORF">F4561_005192</name>
</gene>
<comment type="caution">
    <text evidence="2">The sequence shown here is derived from an EMBL/GenBank/DDBJ whole genome shotgun (WGS) entry which is preliminary data.</text>
</comment>
<dbReference type="PANTHER" id="PTHR43236:SF1">
    <property type="entry name" value="BLL7220 PROTEIN"/>
    <property type="match status" value="1"/>
</dbReference>
<sequence>MPETQADAADCSVAGSYRGDLDPPALVVSASASTRRRYFTALHELGHHLQQTDEELGEAVLAVEASQEFEDAACDAFAGRILLPDDLVNTHIGPRGPTATEVAELYRRSQASRAACCVRAAQRLRAPGVIVVYNSTGIVSFAAGRGDIYPPARSTDQSTTPLLQRALHMQDREAAVTKQNTTILYRDGSRYDSLYGQATWCDGYVVAVLTTDTVPWQTFAPPSPQGRSSTEKYWECETCQDTFTPQSTCATCGQPQCPAGHCGCTLQGERVCTQCWMSRHRQQFPDGNSAVCRMCLE</sequence>
<keyword evidence="3" id="KW-1185">Reference proteome</keyword>
<evidence type="ECO:0000259" key="1">
    <source>
        <dbReference type="Pfam" id="PF06114"/>
    </source>
</evidence>
<dbReference type="PANTHER" id="PTHR43236">
    <property type="entry name" value="ANTITOXIN HIGA1"/>
    <property type="match status" value="1"/>
</dbReference>
<dbReference type="InterPro" id="IPR052345">
    <property type="entry name" value="Rad_response_metalloprotease"/>
</dbReference>
<proteinExistence type="predicted"/>
<name>A0A7W7RM94_9ACTN</name>
<dbReference type="AlphaFoldDB" id="A0A7W7RM94"/>